<dbReference type="RefSeq" id="WP_007937255.1">
    <property type="nucleotide sequence ID" value="NZ_AKVJ01000066.1"/>
</dbReference>
<gene>
    <name evidence="3" type="ORF">FB4_0813</name>
</gene>
<dbReference type="PANTHER" id="PTHR30535:SF34">
    <property type="entry name" value="MOLYBDATE-BINDING PROTEIN MOLA"/>
    <property type="match status" value="1"/>
</dbReference>
<sequence length="321" mass="35343" precursor="true">MKYKMLLIFLTVFFIFGIMGCAQKQNGGVPATGSSNYLSIQDDAGRQVILPKKPERIVPLSQSLVDLLYAVGGSAAGRPSSRTGTLPKDMQILPEVGHVANINTEKVMSLQPDLVIGYQGLHEKNIPIMESSNIPFIIVKIKTYDDVIKNINLFGGIAGRREQARIVADQMNQRIKKVVDQLPSTSKSAVILHATGNSVTVQLENSIAGDVAKIIKLKNVAADSIPLDGNPESTPYSIEKLVEKDPDIILITFMGEKADIEKRLKLEVESNPAWNGLRAVQNKQVFYLSMELFLLNPGIRYDEAVAYMAKIVYPETYGIIQ</sequence>
<comment type="similarity">
    <text evidence="1">Belongs to the bacterial solute-binding protein 8 family.</text>
</comment>
<dbReference type="PROSITE" id="PS50983">
    <property type="entry name" value="FE_B12_PBP"/>
    <property type="match status" value="1"/>
</dbReference>
<keyword evidence="4" id="KW-1185">Reference proteome</keyword>
<dbReference type="PROSITE" id="PS51257">
    <property type="entry name" value="PROKAR_LIPOPROTEIN"/>
    <property type="match status" value="1"/>
</dbReference>
<dbReference type="PANTHER" id="PTHR30535">
    <property type="entry name" value="VITAMIN B12-BINDING PROTEIN"/>
    <property type="match status" value="1"/>
</dbReference>
<evidence type="ECO:0000313" key="3">
    <source>
        <dbReference type="EMBL" id="EIW16302.1"/>
    </source>
</evidence>
<accession>I9ATP5</accession>
<dbReference type="Gene3D" id="3.40.50.1980">
    <property type="entry name" value="Nitrogenase molybdenum iron protein domain"/>
    <property type="match status" value="2"/>
</dbReference>
<organism evidence="3 4">
    <name type="scientific">Pelosinus fermentans B4</name>
    <dbReference type="NCBI Taxonomy" id="1149862"/>
    <lineage>
        <taxon>Bacteria</taxon>
        <taxon>Bacillati</taxon>
        <taxon>Bacillota</taxon>
        <taxon>Negativicutes</taxon>
        <taxon>Selenomonadales</taxon>
        <taxon>Sporomusaceae</taxon>
        <taxon>Pelosinus</taxon>
    </lineage>
</organism>
<protein>
    <submittedName>
        <fullName evidence="3">ABC-type transporter, periplasmic subunit</fullName>
    </submittedName>
</protein>
<comment type="caution">
    <text evidence="3">The sequence shown here is derived from an EMBL/GenBank/DDBJ whole genome shotgun (WGS) entry which is preliminary data.</text>
</comment>
<dbReference type="EMBL" id="AKVJ01000066">
    <property type="protein sequence ID" value="EIW16302.1"/>
    <property type="molecule type" value="Genomic_DNA"/>
</dbReference>
<dbReference type="InterPro" id="IPR050902">
    <property type="entry name" value="ABC_Transporter_SBP"/>
</dbReference>
<feature type="domain" description="Fe/B12 periplasmic-binding" evidence="2">
    <location>
        <begin position="56"/>
        <end position="316"/>
    </location>
</feature>
<dbReference type="AlphaFoldDB" id="I9ATP5"/>
<reference evidence="3 4" key="1">
    <citation type="journal article" date="2012" name="J. Bacteriol.">
        <title>Draft Genome Sequences for Two Metal-Reducing Pelosinus fermentans Strains Isolated from a Cr(VI)-Contaminated Site and for Type Strain R7.</title>
        <authorList>
            <person name="Brown S.D."/>
            <person name="Podar M."/>
            <person name="Klingeman D.M."/>
            <person name="Johnson C.M."/>
            <person name="Yang Z.K."/>
            <person name="Utturkar S.M."/>
            <person name="Land M.L."/>
            <person name="Mosher J.J."/>
            <person name="Hurt R.A.Jr."/>
            <person name="Phelps T.J."/>
            <person name="Palumbo A.V."/>
            <person name="Arkin A.P."/>
            <person name="Hazen T.C."/>
            <person name="Elias D.A."/>
        </authorList>
    </citation>
    <scope>NUCLEOTIDE SEQUENCE [LARGE SCALE GENOMIC DNA]</scope>
    <source>
        <strain evidence="3 4">B4</strain>
    </source>
</reference>
<evidence type="ECO:0000313" key="4">
    <source>
        <dbReference type="Proteomes" id="UP000004324"/>
    </source>
</evidence>
<dbReference type="GO" id="GO:0071281">
    <property type="term" value="P:cellular response to iron ion"/>
    <property type="evidence" value="ECO:0007669"/>
    <property type="project" value="TreeGrafter"/>
</dbReference>
<dbReference type="SUPFAM" id="SSF53807">
    <property type="entry name" value="Helical backbone' metal receptor"/>
    <property type="match status" value="1"/>
</dbReference>
<evidence type="ECO:0000256" key="1">
    <source>
        <dbReference type="ARBA" id="ARBA00008814"/>
    </source>
</evidence>
<dbReference type="Proteomes" id="UP000004324">
    <property type="component" value="Unassembled WGS sequence"/>
</dbReference>
<dbReference type="PATRIC" id="fig|1149862.3.peg.3815"/>
<evidence type="ECO:0000259" key="2">
    <source>
        <dbReference type="PROSITE" id="PS50983"/>
    </source>
</evidence>
<dbReference type="OrthoDB" id="9816357at2"/>
<dbReference type="InterPro" id="IPR002491">
    <property type="entry name" value="ABC_transptr_periplasmic_BD"/>
</dbReference>
<proteinExistence type="inferred from homology"/>
<dbReference type="Pfam" id="PF01497">
    <property type="entry name" value="Peripla_BP_2"/>
    <property type="match status" value="1"/>
</dbReference>
<name>I9ATP5_9FIRM</name>